<proteinExistence type="predicted"/>
<keyword evidence="2" id="KW-1185">Reference proteome</keyword>
<protein>
    <submittedName>
        <fullName evidence="1">Uncharacterized protein</fullName>
    </submittedName>
</protein>
<reference evidence="1" key="1">
    <citation type="journal article" date="2020" name="Stud. Mycol.">
        <title>101 Dothideomycetes genomes: a test case for predicting lifestyles and emergence of pathogens.</title>
        <authorList>
            <person name="Haridas S."/>
            <person name="Albert R."/>
            <person name="Binder M."/>
            <person name="Bloem J."/>
            <person name="Labutti K."/>
            <person name="Salamov A."/>
            <person name="Andreopoulos B."/>
            <person name="Baker S."/>
            <person name="Barry K."/>
            <person name="Bills G."/>
            <person name="Bluhm B."/>
            <person name="Cannon C."/>
            <person name="Castanera R."/>
            <person name="Culley D."/>
            <person name="Daum C."/>
            <person name="Ezra D."/>
            <person name="Gonzalez J."/>
            <person name="Henrissat B."/>
            <person name="Kuo A."/>
            <person name="Liang C."/>
            <person name="Lipzen A."/>
            <person name="Lutzoni F."/>
            <person name="Magnuson J."/>
            <person name="Mondo S."/>
            <person name="Nolan M."/>
            <person name="Ohm R."/>
            <person name="Pangilinan J."/>
            <person name="Park H.-J."/>
            <person name="Ramirez L."/>
            <person name="Alfaro M."/>
            <person name="Sun H."/>
            <person name="Tritt A."/>
            <person name="Yoshinaga Y."/>
            <person name="Zwiers L.-H."/>
            <person name="Turgeon B."/>
            <person name="Goodwin S."/>
            <person name="Spatafora J."/>
            <person name="Crous P."/>
            <person name="Grigoriev I."/>
        </authorList>
    </citation>
    <scope>NUCLEOTIDE SEQUENCE</scope>
    <source>
        <strain evidence="1">CBS 480.64</strain>
    </source>
</reference>
<evidence type="ECO:0000313" key="2">
    <source>
        <dbReference type="Proteomes" id="UP000799421"/>
    </source>
</evidence>
<evidence type="ECO:0000313" key="1">
    <source>
        <dbReference type="EMBL" id="KAF2863516.1"/>
    </source>
</evidence>
<name>A0A6A7C7G1_9PEZI</name>
<organism evidence="1 2">
    <name type="scientific">Piedraia hortae CBS 480.64</name>
    <dbReference type="NCBI Taxonomy" id="1314780"/>
    <lineage>
        <taxon>Eukaryota</taxon>
        <taxon>Fungi</taxon>
        <taxon>Dikarya</taxon>
        <taxon>Ascomycota</taxon>
        <taxon>Pezizomycotina</taxon>
        <taxon>Dothideomycetes</taxon>
        <taxon>Dothideomycetidae</taxon>
        <taxon>Capnodiales</taxon>
        <taxon>Piedraiaceae</taxon>
        <taxon>Piedraia</taxon>
    </lineage>
</organism>
<gene>
    <name evidence="1" type="ORF">K470DRAFT_103604</name>
</gene>
<sequence>MHISGFTEWVLTRRWILVSRYWGQCAKHQDMVSALRYIEIITAMPASRLKNKSLLLFRSLSRHCKKEIGLDCLTYMNHSFGRTLKPSSILESLVDQCVTDLRQPLRYALSPAYLESIYAILTSLVSFSELPASLPYRSQALPHQSWPFALMIMSMSNQHPLSLVPLWNISTLRFVSIVQGTS</sequence>
<dbReference type="AlphaFoldDB" id="A0A6A7C7G1"/>
<accession>A0A6A7C7G1</accession>
<dbReference type="Proteomes" id="UP000799421">
    <property type="component" value="Unassembled WGS sequence"/>
</dbReference>
<dbReference type="EMBL" id="MU005960">
    <property type="protein sequence ID" value="KAF2863516.1"/>
    <property type="molecule type" value="Genomic_DNA"/>
</dbReference>